<protein>
    <submittedName>
        <fullName evidence="1">Uncharacterized protein</fullName>
    </submittedName>
</protein>
<accession>A0A4Y2MNJ0</accession>
<dbReference type="Proteomes" id="UP000499080">
    <property type="component" value="Unassembled WGS sequence"/>
</dbReference>
<name>A0A4Y2MNJ0_ARAVE</name>
<organism evidence="1 2">
    <name type="scientific">Araneus ventricosus</name>
    <name type="common">Orbweaver spider</name>
    <name type="synonym">Epeira ventricosa</name>
    <dbReference type="NCBI Taxonomy" id="182803"/>
    <lineage>
        <taxon>Eukaryota</taxon>
        <taxon>Metazoa</taxon>
        <taxon>Ecdysozoa</taxon>
        <taxon>Arthropoda</taxon>
        <taxon>Chelicerata</taxon>
        <taxon>Arachnida</taxon>
        <taxon>Araneae</taxon>
        <taxon>Araneomorphae</taxon>
        <taxon>Entelegynae</taxon>
        <taxon>Araneoidea</taxon>
        <taxon>Araneidae</taxon>
        <taxon>Araneus</taxon>
    </lineage>
</organism>
<dbReference type="OrthoDB" id="10009339at2759"/>
<feature type="non-terminal residue" evidence="1">
    <location>
        <position position="1"/>
    </location>
</feature>
<keyword evidence="2" id="KW-1185">Reference proteome</keyword>
<gene>
    <name evidence="1" type="ORF">AVEN_98772_1</name>
</gene>
<comment type="caution">
    <text evidence="1">The sequence shown here is derived from an EMBL/GenBank/DDBJ whole genome shotgun (WGS) entry which is preliminary data.</text>
</comment>
<reference evidence="1 2" key="1">
    <citation type="journal article" date="2019" name="Sci. Rep.">
        <title>Orb-weaving spider Araneus ventricosus genome elucidates the spidroin gene catalogue.</title>
        <authorList>
            <person name="Kono N."/>
            <person name="Nakamura H."/>
            <person name="Ohtoshi R."/>
            <person name="Moran D.A.P."/>
            <person name="Shinohara A."/>
            <person name="Yoshida Y."/>
            <person name="Fujiwara M."/>
            <person name="Mori M."/>
            <person name="Tomita M."/>
            <person name="Arakawa K."/>
        </authorList>
    </citation>
    <scope>NUCLEOTIDE SEQUENCE [LARGE SCALE GENOMIC DNA]</scope>
</reference>
<feature type="non-terminal residue" evidence="1">
    <location>
        <position position="33"/>
    </location>
</feature>
<evidence type="ECO:0000313" key="2">
    <source>
        <dbReference type="Proteomes" id="UP000499080"/>
    </source>
</evidence>
<evidence type="ECO:0000313" key="1">
    <source>
        <dbReference type="EMBL" id="GBN28109.1"/>
    </source>
</evidence>
<proteinExistence type="predicted"/>
<sequence>CFLLDDKGYLVAHPDLIDPSGRGPVEQQHITHK</sequence>
<dbReference type="EMBL" id="BGPR01282879">
    <property type="protein sequence ID" value="GBN28109.1"/>
    <property type="molecule type" value="Genomic_DNA"/>
</dbReference>
<dbReference type="AlphaFoldDB" id="A0A4Y2MNJ0"/>